<dbReference type="InterPro" id="IPR006680">
    <property type="entry name" value="Amidohydro-rel"/>
</dbReference>
<keyword evidence="4" id="KW-1185">Reference proteome</keyword>
<dbReference type="Gene3D" id="3.20.20.140">
    <property type="entry name" value="Metal-dependent hydrolases"/>
    <property type="match status" value="1"/>
</dbReference>
<sequence>MTTDIQPKSYGDYSSIRRDYLIEDFLADVDSAGVTRSVHLAAGTDPFAETAWLAEIAEDVDRSRGFPHALVADVDLTADTAEEGIERQAALSGRMRGVRQILSGVVTAGHADPSANPAWHSGIGLLAKHDFSLDLQIHPTQLDLAVGLARDNPELTVVLDHCALVDQRDPDGLALWRRGIAEIAALSNVHMKISAFMLYNLDFTADSIRPVVHELVDNFGVDRAFFASNFPVDRLACSYAELWARYRASIADLTDDEQDRLLYRSAAATYRIDG</sequence>
<proteinExistence type="inferred from homology"/>
<organism evidence="3 4">
    <name type="scientific">Pseudonocardia ailaonensis</name>
    <dbReference type="NCBI Taxonomy" id="367279"/>
    <lineage>
        <taxon>Bacteria</taxon>
        <taxon>Bacillati</taxon>
        <taxon>Actinomycetota</taxon>
        <taxon>Actinomycetes</taxon>
        <taxon>Pseudonocardiales</taxon>
        <taxon>Pseudonocardiaceae</taxon>
        <taxon>Pseudonocardia</taxon>
    </lineage>
</organism>
<accession>A0ABN2N954</accession>
<evidence type="ECO:0000313" key="3">
    <source>
        <dbReference type="EMBL" id="GAA1857905.1"/>
    </source>
</evidence>
<evidence type="ECO:0000256" key="1">
    <source>
        <dbReference type="ARBA" id="ARBA00038310"/>
    </source>
</evidence>
<feature type="domain" description="Amidohydrolase-related" evidence="2">
    <location>
        <begin position="14"/>
        <end position="272"/>
    </location>
</feature>
<dbReference type="InterPro" id="IPR032466">
    <property type="entry name" value="Metal_Hydrolase"/>
</dbReference>
<dbReference type="SUPFAM" id="SSF51556">
    <property type="entry name" value="Metallo-dependent hydrolases"/>
    <property type="match status" value="1"/>
</dbReference>
<comment type="caution">
    <text evidence="3">The sequence shown here is derived from an EMBL/GenBank/DDBJ whole genome shotgun (WGS) entry which is preliminary data.</text>
</comment>
<dbReference type="EMBL" id="BAAAQK010000016">
    <property type="protein sequence ID" value="GAA1857905.1"/>
    <property type="molecule type" value="Genomic_DNA"/>
</dbReference>
<protein>
    <submittedName>
        <fullName evidence="3">Amidohydrolase</fullName>
    </submittedName>
</protein>
<dbReference type="Pfam" id="PF04909">
    <property type="entry name" value="Amidohydro_2"/>
    <property type="match status" value="1"/>
</dbReference>
<gene>
    <name evidence="3" type="ORF">GCM10009836_42560</name>
</gene>
<reference evidence="3 4" key="1">
    <citation type="journal article" date="2019" name="Int. J. Syst. Evol. Microbiol.">
        <title>The Global Catalogue of Microorganisms (GCM) 10K type strain sequencing project: providing services to taxonomists for standard genome sequencing and annotation.</title>
        <authorList>
            <consortium name="The Broad Institute Genomics Platform"/>
            <consortium name="The Broad Institute Genome Sequencing Center for Infectious Disease"/>
            <person name="Wu L."/>
            <person name="Ma J."/>
        </authorList>
    </citation>
    <scope>NUCLEOTIDE SEQUENCE [LARGE SCALE GENOMIC DNA]</scope>
    <source>
        <strain evidence="3 4">JCM 16009</strain>
    </source>
</reference>
<dbReference type="PANTHER" id="PTHR43569:SF1">
    <property type="entry name" value="BLL3371 PROTEIN"/>
    <property type="match status" value="1"/>
</dbReference>
<dbReference type="PANTHER" id="PTHR43569">
    <property type="entry name" value="AMIDOHYDROLASE"/>
    <property type="match status" value="1"/>
</dbReference>
<evidence type="ECO:0000313" key="4">
    <source>
        <dbReference type="Proteomes" id="UP001500449"/>
    </source>
</evidence>
<dbReference type="InterPro" id="IPR052350">
    <property type="entry name" value="Metallo-dep_Lactonases"/>
</dbReference>
<dbReference type="Proteomes" id="UP001500449">
    <property type="component" value="Unassembled WGS sequence"/>
</dbReference>
<name>A0ABN2N954_9PSEU</name>
<comment type="similarity">
    <text evidence="1">Belongs to the metallo-dependent hydrolases superfamily.</text>
</comment>
<evidence type="ECO:0000259" key="2">
    <source>
        <dbReference type="Pfam" id="PF04909"/>
    </source>
</evidence>